<dbReference type="InterPro" id="IPR003399">
    <property type="entry name" value="Mce/MlaD"/>
</dbReference>
<dbReference type="Proteomes" id="UP000240988">
    <property type="component" value="Unassembled WGS sequence"/>
</dbReference>
<dbReference type="Pfam" id="PF02470">
    <property type="entry name" value="MlaD"/>
    <property type="match status" value="1"/>
</dbReference>
<dbReference type="InterPro" id="IPR052336">
    <property type="entry name" value="MlaD_Phospholipid_Transporter"/>
</dbReference>
<name>A0A2U3NTH7_9MYCO</name>
<keyword evidence="1" id="KW-0812">Transmembrane</keyword>
<dbReference type="STRING" id="1841860.GCA_900157375_02608"/>
<feature type="transmembrane region" description="Helical" evidence="1">
    <location>
        <begin position="12"/>
        <end position="31"/>
    </location>
</feature>
<feature type="domain" description="Mammalian cell entry C-terminal" evidence="3">
    <location>
        <begin position="118"/>
        <end position="333"/>
    </location>
</feature>
<proteinExistence type="predicted"/>
<evidence type="ECO:0000256" key="1">
    <source>
        <dbReference type="SAM" id="Phobius"/>
    </source>
</evidence>
<dbReference type="PANTHER" id="PTHR33371:SF17">
    <property type="entry name" value="MCE-FAMILY PROTEIN MCE1B"/>
    <property type="match status" value="1"/>
</dbReference>
<dbReference type="GO" id="GO:0005576">
    <property type="term" value="C:extracellular region"/>
    <property type="evidence" value="ECO:0007669"/>
    <property type="project" value="TreeGrafter"/>
</dbReference>
<evidence type="ECO:0000313" key="4">
    <source>
        <dbReference type="EMBL" id="SPM34784.1"/>
    </source>
</evidence>
<dbReference type="EMBL" id="FUFA01000004">
    <property type="protein sequence ID" value="SPM34784.1"/>
    <property type="molecule type" value="Genomic_DNA"/>
</dbReference>
<evidence type="ECO:0000259" key="2">
    <source>
        <dbReference type="Pfam" id="PF02470"/>
    </source>
</evidence>
<dbReference type="InterPro" id="IPR005693">
    <property type="entry name" value="Mce"/>
</dbReference>
<keyword evidence="1" id="KW-1133">Transmembrane helix</keyword>
<dbReference type="AlphaFoldDB" id="A0A2U3NTH7"/>
<dbReference type="Pfam" id="PF11887">
    <property type="entry name" value="Mce4_CUP1"/>
    <property type="match status" value="1"/>
</dbReference>
<accession>A0A2U3NTH7</accession>
<feature type="non-terminal residue" evidence="4">
    <location>
        <position position="1"/>
    </location>
</feature>
<sequence length="342" mass="36514">VKENLTGVIVRLAIFFVICGLVTFVLLTVFAEFRFGEGKTYNAEFSNVSGLKQGNLVRVAGVEVGKVEDISINPDATVRVEFSANASAVLTDGTRAEIRYDDLIGGRYLSLEEGAGSPRILNPGQTIPLARTKPALDLDSVMGGFRPLFRALNPDQVNALTGQLIEALQGQGATIGSFLDQAAGLTNTLADRDLLIGQVVDNLNVVLGSLGGQSDQLDKAVVSLAELVHGLAQRKTDITNVVAYTNVATGSIADLLTRARKPVQEVVHGTDRVAAIAAADHDYLDTLLNTLPDKYRALNRQAVYGDFFSFYFCDVVLKVNGKGGQPVYVKVAGQSTGRCTPK</sequence>
<dbReference type="NCBIfam" id="TIGR00996">
    <property type="entry name" value="Mtu_fam_mce"/>
    <property type="match status" value="1"/>
</dbReference>
<dbReference type="GO" id="GO:0051701">
    <property type="term" value="P:biological process involved in interaction with host"/>
    <property type="evidence" value="ECO:0007669"/>
    <property type="project" value="TreeGrafter"/>
</dbReference>
<keyword evidence="5" id="KW-1185">Reference proteome</keyword>
<dbReference type="PANTHER" id="PTHR33371">
    <property type="entry name" value="INTERMEMBRANE PHOSPHOLIPID TRANSPORT SYSTEM BINDING PROTEIN MLAD-RELATED"/>
    <property type="match status" value="1"/>
</dbReference>
<dbReference type="InterPro" id="IPR024516">
    <property type="entry name" value="Mce_C"/>
</dbReference>
<gene>
    <name evidence="4" type="ORF">MRAB57_2605</name>
</gene>
<keyword evidence="1" id="KW-0472">Membrane</keyword>
<reference evidence="4 5" key="1">
    <citation type="submission" date="2017-01" db="EMBL/GenBank/DDBJ databases">
        <authorList>
            <consortium name="Urmite Genomes"/>
        </authorList>
    </citation>
    <scope>NUCLEOTIDE SEQUENCE [LARGE SCALE GENOMIC DNA]</scope>
    <source>
        <strain evidence="4 5">AB57</strain>
    </source>
</reference>
<organism evidence="4 5">
    <name type="scientific">Mycobacterium rhizamassiliense</name>
    <dbReference type="NCBI Taxonomy" id="1841860"/>
    <lineage>
        <taxon>Bacteria</taxon>
        <taxon>Bacillati</taxon>
        <taxon>Actinomycetota</taxon>
        <taxon>Actinomycetes</taxon>
        <taxon>Mycobacteriales</taxon>
        <taxon>Mycobacteriaceae</taxon>
        <taxon>Mycobacterium</taxon>
    </lineage>
</organism>
<evidence type="ECO:0000313" key="5">
    <source>
        <dbReference type="Proteomes" id="UP000240988"/>
    </source>
</evidence>
<feature type="domain" description="Mce/MlaD" evidence="2">
    <location>
        <begin position="38"/>
        <end position="114"/>
    </location>
</feature>
<evidence type="ECO:0000259" key="3">
    <source>
        <dbReference type="Pfam" id="PF11887"/>
    </source>
</evidence>
<protein>
    <submittedName>
        <fullName evidence="4">ABC-type transporter Mla maintaining outer membrane lipid asymmetry, periplasmic component MlaD</fullName>
    </submittedName>
</protein>